<dbReference type="AlphaFoldDB" id="A0A0A8RSV7"/>
<evidence type="ECO:0000313" key="2">
    <source>
        <dbReference type="EMBL" id="RPM14307.1"/>
    </source>
</evidence>
<sequence length="129" mass="14576">MPRSARLCRSLPVAAFPAAPSPPGPPVTATLVSRPGEEDRCMPYCSPEQLADLGPLLDCLRRWPRIREPRPGVFYLGDQPFCQFHSRNGQRWADVKRRKGRLPPFVLPPGDQHSARAFQIFLLQAYKLN</sequence>
<evidence type="ECO:0000313" key="1">
    <source>
        <dbReference type="EMBL" id="MZZ16486.1"/>
    </source>
</evidence>
<dbReference type="Proteomes" id="UP000284767">
    <property type="component" value="Unassembled WGS sequence"/>
</dbReference>
<reference evidence="1" key="3">
    <citation type="submission" date="2020-01" db="EMBL/GenBank/DDBJ databases">
        <title>Bacteria Cultured from War Wounds Associated with the Conflict in Eastern Ukraine.</title>
        <authorList>
            <person name="Snesrud E."/>
            <person name="Galac M.R."/>
            <person name="Mc Gann P."/>
            <person name="Valentine K."/>
            <person name="Viacheslav K."/>
        </authorList>
    </citation>
    <scope>NUCLEOTIDE SEQUENCE</scope>
    <source>
        <strain evidence="1">VNMU148</strain>
    </source>
</reference>
<dbReference type="Proteomes" id="UP000644192">
    <property type="component" value="Unassembled WGS sequence"/>
</dbReference>
<gene>
    <name evidence="1" type="ORF">GUL26_29915</name>
    <name evidence="2" type="ORF">IPC1295_16975</name>
</gene>
<reference evidence="2 3" key="1">
    <citation type="submission" date="2017-08" db="EMBL/GenBank/DDBJ databases">
        <authorList>
            <person name="Feschi L."/>
            <person name="Jeukens J."/>
            <person name="Emond-Rheault J.-G."/>
            <person name="Kukavica-Ibrulj I."/>
            <person name="Boyle B."/>
            <person name="Levesque R.C."/>
        </authorList>
    </citation>
    <scope>NUCLEOTIDE SEQUENCE [LARGE SCALE GENOMIC DNA]</scope>
    <source>
        <strain evidence="2 3">PA-W36</strain>
    </source>
</reference>
<evidence type="ECO:0000313" key="3">
    <source>
        <dbReference type="Proteomes" id="UP000284767"/>
    </source>
</evidence>
<name>A0A0A8RSV7_PSEAI</name>
<comment type="caution">
    <text evidence="2">The sequence shown here is derived from an EMBL/GenBank/DDBJ whole genome shotgun (WGS) entry which is preliminary data.</text>
</comment>
<proteinExistence type="predicted"/>
<dbReference type="EMBL" id="NSNE01000009">
    <property type="protein sequence ID" value="RPM14307.1"/>
    <property type="molecule type" value="Genomic_DNA"/>
</dbReference>
<protein>
    <submittedName>
        <fullName evidence="2">Uncharacterized protein</fullName>
    </submittedName>
</protein>
<dbReference type="EMBL" id="WXZT01000028">
    <property type="protein sequence ID" value="MZZ16486.1"/>
    <property type="molecule type" value="Genomic_DNA"/>
</dbReference>
<reference evidence="2 3" key="2">
    <citation type="submission" date="2019-01" db="EMBL/GenBank/DDBJ databases">
        <title>The Pseudomonas aeruginosa pan-genome provides new insights on its population structure, horizontal gene transfer and pathogenicity.</title>
        <authorList>
            <person name="Freschi L."/>
            <person name="Vincent A.T."/>
            <person name="Jeukens J."/>
            <person name="Emond-Rheault J.-G."/>
            <person name="Kukavica-Ibrulj I."/>
            <person name="Dupont M.-J."/>
            <person name="Charette S.J."/>
            <person name="Boyle B."/>
            <person name="Levesque R.C."/>
        </authorList>
    </citation>
    <scope>NUCLEOTIDE SEQUENCE [LARGE SCALE GENOMIC DNA]</scope>
    <source>
        <strain evidence="2 3">PA-W36</strain>
    </source>
</reference>
<organism evidence="2 3">
    <name type="scientific">Pseudomonas aeruginosa</name>
    <dbReference type="NCBI Taxonomy" id="287"/>
    <lineage>
        <taxon>Bacteria</taxon>
        <taxon>Pseudomonadati</taxon>
        <taxon>Pseudomonadota</taxon>
        <taxon>Gammaproteobacteria</taxon>
        <taxon>Pseudomonadales</taxon>
        <taxon>Pseudomonadaceae</taxon>
        <taxon>Pseudomonas</taxon>
    </lineage>
</organism>
<accession>A0A0A8RSV7</accession>